<evidence type="ECO:0000256" key="1">
    <source>
        <dbReference type="ARBA" id="ARBA00023157"/>
    </source>
</evidence>
<dbReference type="InterPro" id="IPR043504">
    <property type="entry name" value="Peptidase_S1_PA_chymotrypsin"/>
</dbReference>
<evidence type="ECO:0000256" key="3">
    <source>
        <dbReference type="SAM" id="MobiDB-lite"/>
    </source>
</evidence>
<accession>A0A8S4FU00</accession>
<feature type="domain" description="Peptidase S1" evidence="5">
    <location>
        <begin position="705"/>
        <end position="971"/>
    </location>
</feature>
<protein>
    <submittedName>
        <fullName evidence="6">(diamondback moth) hypothetical protein</fullName>
    </submittedName>
</protein>
<keyword evidence="7" id="KW-1185">Reference proteome</keyword>
<evidence type="ECO:0000259" key="5">
    <source>
        <dbReference type="PROSITE" id="PS50240"/>
    </source>
</evidence>
<dbReference type="Pfam" id="PF00089">
    <property type="entry name" value="Trypsin"/>
    <property type="match status" value="2"/>
</dbReference>
<dbReference type="SUPFAM" id="SSF50494">
    <property type="entry name" value="Trypsin-like serine proteases"/>
    <property type="match status" value="2"/>
</dbReference>
<keyword evidence="4" id="KW-0732">Signal</keyword>
<gene>
    <name evidence="6" type="ORF">PLXY2_LOCUS9801</name>
</gene>
<feature type="region of interest" description="Disordered" evidence="3">
    <location>
        <begin position="163"/>
        <end position="197"/>
    </location>
</feature>
<reference evidence="6" key="1">
    <citation type="submission" date="2020-11" db="EMBL/GenBank/DDBJ databases">
        <authorList>
            <person name="Whiteford S."/>
        </authorList>
    </citation>
    <scope>NUCLEOTIDE SEQUENCE</scope>
</reference>
<dbReference type="InterPro" id="IPR009003">
    <property type="entry name" value="Peptidase_S1_PA"/>
</dbReference>
<feature type="signal peptide" evidence="4">
    <location>
        <begin position="1"/>
        <end position="22"/>
    </location>
</feature>
<feature type="compositionally biased region" description="Basic and acidic residues" evidence="3">
    <location>
        <begin position="173"/>
        <end position="191"/>
    </location>
</feature>
<dbReference type="AlphaFoldDB" id="A0A8S4FU00"/>
<comment type="caution">
    <text evidence="6">The sequence shown here is derived from an EMBL/GenBank/DDBJ whole genome shotgun (WGS) entry which is preliminary data.</text>
</comment>
<dbReference type="Proteomes" id="UP000653454">
    <property type="component" value="Unassembled WGS sequence"/>
</dbReference>
<dbReference type="CDD" id="cd00190">
    <property type="entry name" value="Tryp_SPc"/>
    <property type="match status" value="2"/>
</dbReference>
<dbReference type="GO" id="GO:0006508">
    <property type="term" value="P:proteolysis"/>
    <property type="evidence" value="ECO:0007669"/>
    <property type="project" value="UniProtKB-KW"/>
</dbReference>
<evidence type="ECO:0000256" key="2">
    <source>
        <dbReference type="RuleBase" id="RU363034"/>
    </source>
</evidence>
<organism evidence="6 7">
    <name type="scientific">Plutella xylostella</name>
    <name type="common">Diamondback moth</name>
    <name type="synonym">Plutella maculipennis</name>
    <dbReference type="NCBI Taxonomy" id="51655"/>
    <lineage>
        <taxon>Eukaryota</taxon>
        <taxon>Metazoa</taxon>
        <taxon>Ecdysozoa</taxon>
        <taxon>Arthropoda</taxon>
        <taxon>Hexapoda</taxon>
        <taxon>Insecta</taxon>
        <taxon>Pterygota</taxon>
        <taxon>Neoptera</taxon>
        <taxon>Endopterygota</taxon>
        <taxon>Lepidoptera</taxon>
        <taxon>Glossata</taxon>
        <taxon>Ditrysia</taxon>
        <taxon>Yponomeutoidea</taxon>
        <taxon>Plutellidae</taxon>
        <taxon>Plutella</taxon>
    </lineage>
</organism>
<proteinExistence type="predicted"/>
<sequence>MAQRVFLLSIFFVLIFIELCAADKLKLASKRIKRWNIENWNRDTPPSNWGYNGAQNPPPRPNYNVHVHIHHALDQEFYQPPSQQYNNQEDYERGFHHGFSHGLATIDGHNHHNPVSVMNERDNGYRPGGGGNMNPIPLNLNEKLKTTTVKYWSHILPNSKKIEPLKLNGKPKTSPEIENNKKTEVKEETKPKTTKNPVDNINRILINKTLTPITNIKKPSTTEKELPSEDPCEDYDPMWPDFNTPGKGYFETLCKDFIWEARRNELREYRAAACKKNKEIAEGLYTSDFRGDDDDISEFPHMGAIGWKAIDDTDGLWVFKCGCTLISYKFVLTAAHCTHIPEDSTIAEPDPKIVRLGSQNIIEKNSDGKSDFKIINIVVANHYRAPKKYDDVAVMELEKEVEISARIRPACLWTTTFLANELPLKPKTVTGWGAVESAKKITTPKIKVTELDVIDLDDCDKLVKSSCTRDLCKLGGTQICGRNLTGGGINTCPGDSGGAFQVELDLPKHMSGKMYHVFGVNSFGFGCGEPNTPVVFSRVFLWADWIVEVIEPREISIKDALDNIAANIRKNLLNQIRLEGNKKLETTTENYMSHILPNVNSEQTETTKNPDSDKIFINQTTTEKVIVKEPEENIRDIFVRLQDVYLNTELPSEDPCEEYDPKWPDFYAPGIGFFERTCRNHIWVARRNELQVSRAAACRKKEDGIVSSSGIERDEAKISEFPHMGAIGWKAIDDTDGLWVFKCGCTLINNKIVLTAAHCTHFPVDSTIAEPGPKIVRLGSQNIIDKNSDGKSDFKIMRTVVADDYQGPKKYNDVAIMELEQQVEFSMRIRPACLWTSSETNELPSNPKTVTGWGAVESANKITTPKIEVSELDVIEVDDCGELVKSRCTTDFCEIKGTQICGGNRTGGINTCPGDSGGAFQVELDLPKHMSGKMYYVFGVNSFGFGCGEPNTPVVFSRVSLWADWVEKVIKGTGPPRITNLTAFLNRIYAFKP</sequence>
<evidence type="ECO:0000313" key="7">
    <source>
        <dbReference type="Proteomes" id="UP000653454"/>
    </source>
</evidence>
<dbReference type="InterPro" id="IPR001314">
    <property type="entry name" value="Peptidase_S1A"/>
</dbReference>
<dbReference type="EMBL" id="CAJHNJ030000040">
    <property type="protein sequence ID" value="CAG9130139.1"/>
    <property type="molecule type" value="Genomic_DNA"/>
</dbReference>
<dbReference type="InterPro" id="IPR001254">
    <property type="entry name" value="Trypsin_dom"/>
</dbReference>
<dbReference type="PRINTS" id="PR00722">
    <property type="entry name" value="CHYMOTRYPSIN"/>
</dbReference>
<keyword evidence="2" id="KW-0645">Protease</keyword>
<feature type="domain" description="Peptidase S1" evidence="5">
    <location>
        <begin position="280"/>
        <end position="551"/>
    </location>
</feature>
<dbReference type="InterPro" id="IPR033116">
    <property type="entry name" value="TRYPSIN_SER"/>
</dbReference>
<keyword evidence="1" id="KW-1015">Disulfide bond</keyword>
<dbReference type="SMART" id="SM00020">
    <property type="entry name" value="Tryp_SPc"/>
    <property type="match status" value="2"/>
</dbReference>
<name>A0A8S4FU00_PLUXY</name>
<keyword evidence="2" id="KW-0720">Serine protease</keyword>
<dbReference type="GO" id="GO:0004252">
    <property type="term" value="F:serine-type endopeptidase activity"/>
    <property type="evidence" value="ECO:0007669"/>
    <property type="project" value="InterPro"/>
</dbReference>
<dbReference type="PROSITE" id="PS00134">
    <property type="entry name" value="TRYPSIN_HIS"/>
    <property type="match status" value="2"/>
</dbReference>
<dbReference type="PANTHER" id="PTHR24260:SF147">
    <property type="entry name" value="EG:BACR7A4.3 PROTEIN-RELATED"/>
    <property type="match status" value="1"/>
</dbReference>
<dbReference type="InterPro" id="IPR018114">
    <property type="entry name" value="TRYPSIN_HIS"/>
</dbReference>
<evidence type="ECO:0000256" key="4">
    <source>
        <dbReference type="SAM" id="SignalP"/>
    </source>
</evidence>
<evidence type="ECO:0000313" key="6">
    <source>
        <dbReference type="EMBL" id="CAG9130139.1"/>
    </source>
</evidence>
<dbReference type="PANTHER" id="PTHR24260">
    <property type="match status" value="1"/>
</dbReference>
<dbReference type="PROSITE" id="PS00135">
    <property type="entry name" value="TRYPSIN_SER"/>
    <property type="match status" value="2"/>
</dbReference>
<dbReference type="Gene3D" id="2.40.10.10">
    <property type="entry name" value="Trypsin-like serine proteases"/>
    <property type="match status" value="2"/>
</dbReference>
<feature type="chain" id="PRO_5035938270" evidence="4">
    <location>
        <begin position="23"/>
        <end position="993"/>
    </location>
</feature>
<dbReference type="InterPro" id="IPR051333">
    <property type="entry name" value="CLIP_Serine_Protease"/>
</dbReference>
<keyword evidence="2" id="KW-0378">Hydrolase</keyword>
<dbReference type="PROSITE" id="PS50240">
    <property type="entry name" value="TRYPSIN_DOM"/>
    <property type="match status" value="2"/>
</dbReference>